<dbReference type="EMBL" id="JAOUSE010000008">
    <property type="protein sequence ID" value="MCU9593734.1"/>
    <property type="molecule type" value="Genomic_DNA"/>
</dbReference>
<keyword evidence="3" id="KW-0560">Oxidoreductase</keyword>
<keyword evidence="6" id="KW-1185">Reference proteome</keyword>
<evidence type="ECO:0000256" key="2">
    <source>
        <dbReference type="ARBA" id="ARBA00022643"/>
    </source>
</evidence>
<keyword evidence="2" id="KW-0288">FMN</keyword>
<dbReference type="Pfam" id="PF03358">
    <property type="entry name" value="FMN_red"/>
    <property type="match status" value="1"/>
</dbReference>
<evidence type="ECO:0000313" key="5">
    <source>
        <dbReference type="EMBL" id="MCU9593734.1"/>
    </source>
</evidence>
<dbReference type="InterPro" id="IPR051814">
    <property type="entry name" value="NAD(P)H-dep_FMN_reductase"/>
</dbReference>
<dbReference type="PANTHER" id="PTHR43408:SF1">
    <property type="entry name" value="FMN REDUCTASE (NADPH)"/>
    <property type="match status" value="1"/>
</dbReference>
<sequence>MSDVVIISGNPNEISETEQVLKYLGLLLIEEGFSVKHISVKDIPPETLFNTDSQNPLIQQMKQSIHSSHGIIIGSPVLQGSFSGVLKAYIDLLPPNIFEQKPVLPIMTGESLDYHFILEYSFKPLLANLKGLCMKGAYILNNHIDKFKENPIIDRETSQIIKKQLSHFTSILPSRSSNVIYMNDVKLKGHETFLSKSRKPIN</sequence>
<evidence type="ECO:0000259" key="4">
    <source>
        <dbReference type="Pfam" id="PF03358"/>
    </source>
</evidence>
<accession>A0ABT2WDH5</accession>
<evidence type="ECO:0000256" key="3">
    <source>
        <dbReference type="ARBA" id="ARBA00023002"/>
    </source>
</evidence>
<organism evidence="5 6">
    <name type="scientific">Pallidibacillus thermolactis</name>
    <dbReference type="NCBI Taxonomy" id="251051"/>
    <lineage>
        <taxon>Bacteria</taxon>
        <taxon>Bacillati</taxon>
        <taxon>Bacillota</taxon>
        <taxon>Bacilli</taxon>
        <taxon>Bacillales</taxon>
        <taxon>Bacillaceae</taxon>
        <taxon>Pallidibacillus</taxon>
    </lineage>
</organism>
<evidence type="ECO:0000256" key="1">
    <source>
        <dbReference type="ARBA" id="ARBA00022630"/>
    </source>
</evidence>
<protein>
    <submittedName>
        <fullName evidence="5">NAD(P)H-dependent oxidoreductase</fullName>
    </submittedName>
</protein>
<dbReference type="SUPFAM" id="SSF52218">
    <property type="entry name" value="Flavoproteins"/>
    <property type="match status" value="1"/>
</dbReference>
<evidence type="ECO:0000313" key="6">
    <source>
        <dbReference type="Proteomes" id="UP001208656"/>
    </source>
</evidence>
<gene>
    <name evidence="5" type="ORF">OEV82_04585</name>
</gene>
<dbReference type="Proteomes" id="UP001208656">
    <property type="component" value="Unassembled WGS sequence"/>
</dbReference>
<dbReference type="InterPro" id="IPR029039">
    <property type="entry name" value="Flavoprotein-like_sf"/>
</dbReference>
<dbReference type="Gene3D" id="3.40.50.360">
    <property type="match status" value="1"/>
</dbReference>
<reference evidence="5 6" key="1">
    <citation type="submission" date="2022-10" db="EMBL/GenBank/DDBJ databases">
        <title>Description of Fervidibacillus gen. nov. in the family Fervidibacillaceae fam. nov. with two species, Fervidibacillus albus sp. nov., and Fervidibacillus halotolerans sp. nov., isolated from tidal flat sediments.</title>
        <authorList>
            <person name="Kwon K.K."/>
            <person name="Yang S.-H."/>
        </authorList>
    </citation>
    <scope>NUCLEOTIDE SEQUENCE [LARGE SCALE GENOMIC DNA]</scope>
    <source>
        <strain evidence="5 6">DSM 23332</strain>
    </source>
</reference>
<proteinExistence type="predicted"/>
<dbReference type="PANTHER" id="PTHR43408">
    <property type="entry name" value="FMN REDUCTASE (NADPH)"/>
    <property type="match status" value="1"/>
</dbReference>
<dbReference type="RefSeq" id="WP_263061178.1">
    <property type="nucleotide sequence ID" value="NZ_JAOUSE010000008.1"/>
</dbReference>
<comment type="caution">
    <text evidence="5">The sequence shown here is derived from an EMBL/GenBank/DDBJ whole genome shotgun (WGS) entry which is preliminary data.</text>
</comment>
<dbReference type="InterPro" id="IPR005025">
    <property type="entry name" value="FMN_Rdtase-like_dom"/>
</dbReference>
<name>A0ABT2WDH5_9BACI</name>
<keyword evidence="1" id="KW-0285">Flavoprotein</keyword>
<feature type="domain" description="NADPH-dependent FMN reductase-like" evidence="4">
    <location>
        <begin position="4"/>
        <end position="141"/>
    </location>
</feature>